<comment type="caution">
    <text evidence="2">The sequence shown here is derived from an EMBL/GenBank/DDBJ whole genome shotgun (WGS) entry which is preliminary data.</text>
</comment>
<evidence type="ECO:0000259" key="1">
    <source>
        <dbReference type="PROSITE" id="PS51186"/>
    </source>
</evidence>
<dbReference type="PANTHER" id="PTHR43792:SF9">
    <property type="entry name" value="RIBOSOMAL-PROTEIN-ALANINE ACETYLTRANSFERASE"/>
    <property type="match status" value="1"/>
</dbReference>
<dbReference type="InterPro" id="IPR051531">
    <property type="entry name" value="N-acetyltransferase"/>
</dbReference>
<dbReference type="SUPFAM" id="SSF55729">
    <property type="entry name" value="Acyl-CoA N-acyltransferases (Nat)"/>
    <property type="match status" value="1"/>
</dbReference>
<dbReference type="PANTHER" id="PTHR43792">
    <property type="entry name" value="GNAT FAMILY, PUTATIVE (AFU_ORTHOLOGUE AFUA_3G00765)-RELATED-RELATED"/>
    <property type="match status" value="1"/>
</dbReference>
<proteinExistence type="predicted"/>
<gene>
    <name evidence="2" type="ORF">J2Z43_002592</name>
</gene>
<dbReference type="Pfam" id="PF13302">
    <property type="entry name" value="Acetyltransf_3"/>
    <property type="match status" value="1"/>
</dbReference>
<evidence type="ECO:0000313" key="3">
    <source>
        <dbReference type="Proteomes" id="UP000767291"/>
    </source>
</evidence>
<feature type="domain" description="N-acetyltransferase" evidence="1">
    <location>
        <begin position="16"/>
        <end position="184"/>
    </location>
</feature>
<evidence type="ECO:0000313" key="2">
    <source>
        <dbReference type="EMBL" id="MBP1856144.1"/>
    </source>
</evidence>
<name>A0ABS4EDX3_9FIRM</name>
<organism evidence="2 3">
    <name type="scientific">Metaclostridioides mangenotii</name>
    <dbReference type="NCBI Taxonomy" id="1540"/>
    <lineage>
        <taxon>Bacteria</taxon>
        <taxon>Bacillati</taxon>
        <taxon>Bacillota</taxon>
        <taxon>Clostridia</taxon>
        <taxon>Peptostreptococcales</taxon>
        <taxon>Peptostreptococcaceae</taxon>
        <taxon>Metaclostridioides</taxon>
    </lineage>
</organism>
<protein>
    <submittedName>
        <fullName evidence="2">RimJ/RimL family protein N-acetyltransferase</fullName>
    </submittedName>
</protein>
<dbReference type="Proteomes" id="UP000767291">
    <property type="component" value="Unassembled WGS sequence"/>
</dbReference>
<accession>A0ABS4EDX3</accession>
<dbReference type="InterPro" id="IPR016181">
    <property type="entry name" value="Acyl_CoA_acyltransferase"/>
</dbReference>
<reference evidence="2 3" key="1">
    <citation type="submission" date="2021-03" db="EMBL/GenBank/DDBJ databases">
        <title>Genomic Encyclopedia of Type Strains, Phase IV (KMG-IV): sequencing the most valuable type-strain genomes for metagenomic binning, comparative biology and taxonomic classification.</title>
        <authorList>
            <person name="Goeker M."/>
        </authorList>
    </citation>
    <scope>NUCLEOTIDE SEQUENCE [LARGE SCALE GENOMIC DNA]</scope>
    <source>
        <strain evidence="2 3">DSM 1289</strain>
    </source>
</reference>
<dbReference type="RefSeq" id="WP_209457499.1">
    <property type="nucleotide sequence ID" value="NZ_BAAACS010000017.1"/>
</dbReference>
<dbReference type="InterPro" id="IPR000182">
    <property type="entry name" value="GNAT_dom"/>
</dbReference>
<dbReference type="PROSITE" id="PS51186">
    <property type="entry name" value="GNAT"/>
    <property type="match status" value="1"/>
</dbReference>
<keyword evidence="3" id="KW-1185">Reference proteome</keyword>
<dbReference type="EMBL" id="JAGGJX010000007">
    <property type="protein sequence ID" value="MBP1856144.1"/>
    <property type="molecule type" value="Genomic_DNA"/>
</dbReference>
<dbReference type="Gene3D" id="3.40.630.30">
    <property type="match status" value="1"/>
</dbReference>
<sequence length="208" mass="24429">MSNEYSQMKPLESENCFLRPVRLSDAKDLYECYSKDIVVKYLPIKKHSNIKDTEGFIKKFFINNYNQGRVGHYAIVSKRDNKVIGNQGFNNIKPGDEEAEIGICINPNYWGDDYATEITEAMINYGFTHLNLKRIIAETYKENSNSTKSLKNLGFIYLETVTKKFSNTNKKTNKNKLFKSILLNTKDTVCYRYILYKENYTRYNKYLF</sequence>